<evidence type="ECO:0000313" key="1">
    <source>
        <dbReference type="EMBL" id="QHT24324.1"/>
    </source>
</evidence>
<dbReference type="PANTHER" id="PTHR40036:SF1">
    <property type="entry name" value="MACROCIN O-METHYLTRANSFERASE"/>
    <property type="match status" value="1"/>
</dbReference>
<dbReference type="Pfam" id="PF13578">
    <property type="entry name" value="Methyltransf_24"/>
    <property type="match status" value="1"/>
</dbReference>
<proteinExistence type="predicted"/>
<organism evidence="1">
    <name type="scientific">viral metagenome</name>
    <dbReference type="NCBI Taxonomy" id="1070528"/>
    <lineage>
        <taxon>unclassified sequences</taxon>
        <taxon>metagenomes</taxon>
        <taxon>organismal metagenomes</taxon>
    </lineage>
</organism>
<dbReference type="InterPro" id="IPR029063">
    <property type="entry name" value="SAM-dependent_MTases_sf"/>
</dbReference>
<sequence>MLSIIQNIPNVNQYPLEYVFETLKLQRKPDTLWLEFGVASGRTINYISNFTTETVYGFDSFEGLPETWRPGFEKGAFDRNGEFPTVNPNVTLIKGWFNETLPGFIQAQNKKVSFIHMDADLYSSTKCIFDTLKDYIDTDCVIVFDELVNYPGFEVTPAS</sequence>
<evidence type="ECO:0008006" key="2">
    <source>
        <dbReference type="Google" id="ProtNLM"/>
    </source>
</evidence>
<reference evidence="1" key="1">
    <citation type="journal article" date="2020" name="Nature">
        <title>Giant virus diversity and host interactions through global metagenomics.</title>
        <authorList>
            <person name="Schulz F."/>
            <person name="Roux S."/>
            <person name="Paez-Espino D."/>
            <person name="Jungbluth S."/>
            <person name="Walsh D.A."/>
            <person name="Denef V.J."/>
            <person name="McMahon K.D."/>
            <person name="Konstantinidis K.T."/>
            <person name="Eloe-Fadrosh E.A."/>
            <person name="Kyrpides N.C."/>
            <person name="Woyke T."/>
        </authorList>
    </citation>
    <scope>NUCLEOTIDE SEQUENCE</scope>
    <source>
        <strain evidence="1">GVMAG-M-3300023179-138</strain>
    </source>
</reference>
<dbReference type="SUPFAM" id="SSF53335">
    <property type="entry name" value="S-adenosyl-L-methionine-dependent methyltransferases"/>
    <property type="match status" value="1"/>
</dbReference>
<accession>A0A6C0E5I4</accession>
<dbReference type="AlphaFoldDB" id="A0A6C0E5I4"/>
<name>A0A6C0E5I4_9ZZZZ</name>
<protein>
    <recommendedName>
        <fullName evidence="2">Methyltransferase</fullName>
    </recommendedName>
</protein>
<dbReference type="Gene3D" id="3.40.50.150">
    <property type="entry name" value="Vaccinia Virus protein VP39"/>
    <property type="match status" value="1"/>
</dbReference>
<dbReference type="PANTHER" id="PTHR40036">
    <property type="entry name" value="MACROCIN O-METHYLTRANSFERASE"/>
    <property type="match status" value="1"/>
</dbReference>
<dbReference type="InterPro" id="IPR008884">
    <property type="entry name" value="TylF_MeTrfase"/>
</dbReference>
<dbReference type="EMBL" id="MN739743">
    <property type="protein sequence ID" value="QHT24324.1"/>
    <property type="molecule type" value="Genomic_DNA"/>
</dbReference>